<reference evidence="3 4" key="1">
    <citation type="submission" date="2018-10" db="EMBL/GenBank/DDBJ databases">
        <title>Kocuria tytonicola, new bacteria from the preen glands of American barn owls (Tyto furcata).</title>
        <authorList>
            <person name="Braun M.S."/>
            <person name="Wang E."/>
            <person name="Zimmermann S."/>
            <person name="Boutin S."/>
            <person name="Wagner H."/>
            <person name="Wink M."/>
        </authorList>
    </citation>
    <scope>NUCLEOTIDE SEQUENCE [LARGE SCALE GENOMIC DNA]</scope>
    <source>
        <strain evidence="3 4">473</strain>
    </source>
</reference>
<accession>A0A3L9L8G9</accession>
<keyword evidence="4" id="KW-1185">Reference proteome</keyword>
<proteinExistence type="predicted"/>
<dbReference type="RefSeq" id="WP_121864571.1">
    <property type="nucleotide sequence ID" value="NZ_RDEX01000001.1"/>
</dbReference>
<comment type="caution">
    <text evidence="3">The sequence shown here is derived from an EMBL/GenBank/DDBJ whole genome shotgun (WGS) entry which is preliminary data.</text>
</comment>
<keyword evidence="2" id="KW-1133">Transmembrane helix</keyword>
<dbReference type="Proteomes" id="UP000277871">
    <property type="component" value="Unassembled WGS sequence"/>
</dbReference>
<organism evidence="3 4">
    <name type="scientific">Kocuria tytonicola</name>
    <dbReference type="NCBI Taxonomy" id="2055946"/>
    <lineage>
        <taxon>Bacteria</taxon>
        <taxon>Bacillati</taxon>
        <taxon>Actinomycetota</taxon>
        <taxon>Actinomycetes</taxon>
        <taxon>Micrococcales</taxon>
        <taxon>Micrococcaceae</taxon>
        <taxon>Kocuria</taxon>
    </lineage>
</organism>
<gene>
    <name evidence="3" type="ORF">EAE32_06880</name>
</gene>
<protein>
    <submittedName>
        <fullName evidence="3">Uncharacterized protein</fullName>
    </submittedName>
</protein>
<feature type="region of interest" description="Disordered" evidence="1">
    <location>
        <begin position="100"/>
        <end position="146"/>
    </location>
</feature>
<feature type="region of interest" description="Disordered" evidence="1">
    <location>
        <begin position="1"/>
        <end position="82"/>
    </location>
</feature>
<feature type="region of interest" description="Disordered" evidence="1">
    <location>
        <begin position="193"/>
        <end position="239"/>
    </location>
</feature>
<keyword evidence="2" id="KW-0472">Membrane</keyword>
<feature type="compositionally biased region" description="Low complexity" evidence="1">
    <location>
        <begin position="211"/>
        <end position="231"/>
    </location>
</feature>
<dbReference type="AlphaFoldDB" id="A0A3L9L8G9"/>
<feature type="transmembrane region" description="Helical" evidence="2">
    <location>
        <begin position="271"/>
        <end position="291"/>
    </location>
</feature>
<feature type="compositionally biased region" description="Basic and acidic residues" evidence="1">
    <location>
        <begin position="58"/>
        <end position="71"/>
    </location>
</feature>
<feature type="compositionally biased region" description="Basic and acidic residues" evidence="1">
    <location>
        <begin position="103"/>
        <end position="112"/>
    </location>
</feature>
<evidence type="ECO:0000313" key="4">
    <source>
        <dbReference type="Proteomes" id="UP000277871"/>
    </source>
</evidence>
<sequence>MSTPPENTDPESPQCPWAAHPATGEHERLSPPAPMIELDTPQQAQPVKPLGPRRLARLQREMAEHAQRIQESEAQTGGGAVDEELLAAQHRLADLAVRAAAANDRDREDAERALAAGPGSTHGTGPRTGAPGSADAARPSPGDRITVRFPSAAATGAGGLDLGVSTADPASLPASHVHYGPVTTQIPVHTAPRDEPAARGEATANENSTSGPTSTGGAARPAGTAGTAASSAGGGEVPEVLPAQPVRAVDAEGLQLLEPKAYTRGSTTLRVVLGLLLAVVVALAVVLVIFIL</sequence>
<evidence type="ECO:0000313" key="3">
    <source>
        <dbReference type="EMBL" id="RLY94851.1"/>
    </source>
</evidence>
<evidence type="ECO:0000256" key="2">
    <source>
        <dbReference type="SAM" id="Phobius"/>
    </source>
</evidence>
<evidence type="ECO:0000256" key="1">
    <source>
        <dbReference type="SAM" id="MobiDB-lite"/>
    </source>
</evidence>
<name>A0A3L9L8G9_9MICC</name>
<keyword evidence="2" id="KW-0812">Transmembrane</keyword>
<dbReference type="EMBL" id="RDEX01000001">
    <property type="protein sequence ID" value="RLY94851.1"/>
    <property type="molecule type" value="Genomic_DNA"/>
</dbReference>